<dbReference type="KEGG" id="tro:trd_1513"/>
<accession>B9KZP3</accession>
<organism evidence="2 3">
    <name type="scientific">Thermomicrobium roseum (strain ATCC 27502 / DSM 5159 / P-2)</name>
    <dbReference type="NCBI Taxonomy" id="309801"/>
    <lineage>
        <taxon>Bacteria</taxon>
        <taxon>Pseudomonadati</taxon>
        <taxon>Thermomicrobiota</taxon>
        <taxon>Thermomicrobia</taxon>
        <taxon>Thermomicrobiales</taxon>
        <taxon>Thermomicrobiaceae</taxon>
        <taxon>Thermomicrobium</taxon>
    </lineage>
</organism>
<dbReference type="AlphaFoldDB" id="B9KZP3"/>
<dbReference type="EMBL" id="CP001275">
    <property type="protein sequence ID" value="ACM04771.1"/>
    <property type="molecule type" value="Genomic_DNA"/>
</dbReference>
<protein>
    <submittedName>
        <fullName evidence="2">Uncharacterized protein</fullName>
    </submittedName>
</protein>
<dbReference type="HOGENOM" id="CLU_2025666_0_0_0"/>
<dbReference type="Proteomes" id="UP000000447">
    <property type="component" value="Chromosome"/>
</dbReference>
<evidence type="ECO:0000313" key="3">
    <source>
        <dbReference type="Proteomes" id="UP000000447"/>
    </source>
</evidence>
<evidence type="ECO:0000313" key="2">
    <source>
        <dbReference type="EMBL" id="ACM04771.1"/>
    </source>
</evidence>
<name>B9KZP3_THERP</name>
<reference evidence="2 3" key="1">
    <citation type="journal article" date="2009" name="PLoS ONE">
        <title>Complete genome sequence of the aerobic CO-oxidizing thermophile Thermomicrobium roseum.</title>
        <authorList>
            <person name="Wu D."/>
            <person name="Raymond J."/>
            <person name="Wu M."/>
            <person name="Chatterji S."/>
            <person name="Ren Q."/>
            <person name="Graham J.E."/>
            <person name="Bryant D.A."/>
            <person name="Robb F."/>
            <person name="Colman A."/>
            <person name="Tallon L.J."/>
            <person name="Badger J.H."/>
            <person name="Madupu R."/>
            <person name="Ward N.L."/>
            <person name="Eisen J.A."/>
        </authorList>
    </citation>
    <scope>NUCLEOTIDE SEQUENCE [LARGE SCALE GENOMIC DNA]</scope>
    <source>
        <strain evidence="3">ATCC 27502 / DSM 5159 / P-2</strain>
    </source>
</reference>
<gene>
    <name evidence="2" type="ordered locus">trd_1513</name>
</gene>
<sequence>MGHLRHRAPPPSLARCCLESLSDECIVQRRMHADPKHEPPSTGTALGKGTDQRRKPSTPQHVARSHDRLTSAGAGAPRQKTNAALDVNRHLPEGLAAILHEEKTHHHAPRDQRALAVLSIRA</sequence>
<feature type="region of interest" description="Disordered" evidence="1">
    <location>
        <begin position="29"/>
        <end position="80"/>
    </location>
</feature>
<keyword evidence="3" id="KW-1185">Reference proteome</keyword>
<evidence type="ECO:0000256" key="1">
    <source>
        <dbReference type="SAM" id="MobiDB-lite"/>
    </source>
</evidence>
<proteinExistence type="predicted"/>